<dbReference type="Proteomes" id="UP000783686">
    <property type="component" value="Unassembled WGS sequence"/>
</dbReference>
<dbReference type="GO" id="GO:1990756">
    <property type="term" value="F:ubiquitin-like ligase-substrate adaptor activity"/>
    <property type="evidence" value="ECO:0007669"/>
    <property type="project" value="TreeGrafter"/>
</dbReference>
<accession>A0A811JQF5</accession>
<dbReference type="InterPro" id="IPR019138">
    <property type="entry name" value="De-etiolated_protein_1_Det1"/>
</dbReference>
<dbReference type="GO" id="GO:0016567">
    <property type="term" value="P:protein ubiquitination"/>
    <property type="evidence" value="ECO:0007669"/>
    <property type="project" value="TreeGrafter"/>
</dbReference>
<comment type="caution">
    <text evidence="1">The sequence shown here is derived from an EMBL/GenBank/DDBJ whole genome shotgun (WGS) entry which is preliminary data.</text>
</comment>
<sequence length="541" mass="63619">MLEEMDAEELQGTSSQIYGKEWCRKHVKARPNLLNFLEHREMELRKPGTQFLSGGRDYYNYIKSIEQSGFEAVTTVTPIRYTPDGSKMIGLDGGKQELVCYRYNGVGNIRNKRKPTWEDLYTKLWTLKVRQLETGATAVRDIILFPNDMDHVVFAYYILKPDNAIILSEIQRNNESEAPVGPLAITNYAVADMETGKLKHLLRYYFEHQNSLSIYHVDRIFGILSIQHQTIMILRLQKDGKLARLREVGRMVYDDCRFFVKDKVPAHTETCLMSFRQKFLTFLYDQHVRLGTSHEFLQYFQYYRTLRMSKFQFLGPETLLIRMEKSLKGAIGGDQELYARRANRNEATISHFMHVIYEWREPKILACYNRTSEKLYNMMIERYEQFRFGNIVDNYFPTTLEHCNHLRRKQDQIVEQCTSTDRGDKTKAYNQFIRDLPMAIQTNYCQPIIADPFYFSYENRVTLIIDRIRCSPDMNIKIVNRRTGDRIVDIEFAQLPLQPYKLNPPVLRCLFHPIEPIATITERFATESNVVVITLPPDQTE</sequence>
<dbReference type="Pfam" id="PF09737">
    <property type="entry name" value="Det1"/>
    <property type="match status" value="1"/>
</dbReference>
<gene>
    <name evidence="1" type="ORF">BOKJ2_LOCUS139</name>
</gene>
<dbReference type="OrthoDB" id="18339at2759"/>
<evidence type="ECO:0000313" key="2">
    <source>
        <dbReference type="Proteomes" id="UP000614601"/>
    </source>
</evidence>
<reference evidence="1" key="1">
    <citation type="submission" date="2020-09" db="EMBL/GenBank/DDBJ databases">
        <authorList>
            <person name="Kikuchi T."/>
        </authorList>
    </citation>
    <scope>NUCLEOTIDE SEQUENCE</scope>
    <source>
        <strain evidence="1">SH1</strain>
    </source>
</reference>
<dbReference type="EMBL" id="CAJFDH010000001">
    <property type="protein sequence ID" value="CAD5205455.1"/>
    <property type="molecule type" value="Genomic_DNA"/>
</dbReference>
<dbReference type="GO" id="GO:0005634">
    <property type="term" value="C:nucleus"/>
    <property type="evidence" value="ECO:0007669"/>
    <property type="project" value="TreeGrafter"/>
</dbReference>
<protein>
    <submittedName>
        <fullName evidence="1">Uncharacterized protein</fullName>
    </submittedName>
</protein>
<keyword evidence="2" id="KW-1185">Reference proteome</keyword>
<organism evidence="1 2">
    <name type="scientific">Bursaphelenchus okinawaensis</name>
    <dbReference type="NCBI Taxonomy" id="465554"/>
    <lineage>
        <taxon>Eukaryota</taxon>
        <taxon>Metazoa</taxon>
        <taxon>Ecdysozoa</taxon>
        <taxon>Nematoda</taxon>
        <taxon>Chromadorea</taxon>
        <taxon>Rhabditida</taxon>
        <taxon>Tylenchina</taxon>
        <taxon>Tylenchomorpha</taxon>
        <taxon>Aphelenchoidea</taxon>
        <taxon>Aphelenchoididae</taxon>
        <taxon>Bursaphelenchus</taxon>
    </lineage>
</organism>
<dbReference type="GO" id="GO:0032436">
    <property type="term" value="P:positive regulation of proteasomal ubiquitin-dependent protein catabolic process"/>
    <property type="evidence" value="ECO:0007669"/>
    <property type="project" value="TreeGrafter"/>
</dbReference>
<proteinExistence type="predicted"/>
<evidence type="ECO:0000313" key="1">
    <source>
        <dbReference type="EMBL" id="CAD5205455.1"/>
    </source>
</evidence>
<dbReference type="EMBL" id="CAJFCW020000001">
    <property type="protein sequence ID" value="CAG9077502.1"/>
    <property type="molecule type" value="Genomic_DNA"/>
</dbReference>
<dbReference type="PANTHER" id="PTHR13374">
    <property type="entry name" value="DET1 HOMOLOG DE-ETIOLATED-1 HOMOLOG"/>
    <property type="match status" value="1"/>
</dbReference>
<dbReference type="AlphaFoldDB" id="A0A811JQF5"/>
<dbReference type="GO" id="GO:0031461">
    <property type="term" value="C:cullin-RING ubiquitin ligase complex"/>
    <property type="evidence" value="ECO:0007669"/>
    <property type="project" value="TreeGrafter"/>
</dbReference>
<dbReference type="GO" id="GO:0031625">
    <property type="term" value="F:ubiquitin protein ligase binding"/>
    <property type="evidence" value="ECO:0007669"/>
    <property type="project" value="TreeGrafter"/>
</dbReference>
<dbReference type="PANTHER" id="PTHR13374:SF3">
    <property type="entry name" value="DET1 HOMOLOG"/>
    <property type="match status" value="1"/>
</dbReference>
<dbReference type="Proteomes" id="UP000614601">
    <property type="component" value="Unassembled WGS sequence"/>
</dbReference>
<name>A0A811JQF5_9BILA</name>